<dbReference type="RefSeq" id="WP_183398692.1">
    <property type="nucleotide sequence ID" value="NZ_JACIDS010000003.1"/>
</dbReference>
<organism evidence="2 3">
    <name type="scientific">Kaistia hirudinis</name>
    <dbReference type="NCBI Taxonomy" id="1293440"/>
    <lineage>
        <taxon>Bacteria</taxon>
        <taxon>Pseudomonadati</taxon>
        <taxon>Pseudomonadota</taxon>
        <taxon>Alphaproteobacteria</taxon>
        <taxon>Hyphomicrobiales</taxon>
        <taxon>Kaistiaceae</taxon>
        <taxon>Kaistia</taxon>
    </lineage>
</organism>
<evidence type="ECO:0000313" key="2">
    <source>
        <dbReference type="EMBL" id="MBB3931005.1"/>
    </source>
</evidence>
<reference evidence="2 3" key="1">
    <citation type="submission" date="2020-08" db="EMBL/GenBank/DDBJ databases">
        <title>Genomic Encyclopedia of Type Strains, Phase IV (KMG-IV): sequencing the most valuable type-strain genomes for metagenomic binning, comparative biology and taxonomic classification.</title>
        <authorList>
            <person name="Goeker M."/>
        </authorList>
    </citation>
    <scope>NUCLEOTIDE SEQUENCE [LARGE SCALE GENOMIC DNA]</scope>
    <source>
        <strain evidence="2 3">DSM 25966</strain>
    </source>
</reference>
<sequence length="203" mass="21492">MMSDSYVDRILALEVIEHETGTVPSPLPDRAAIIVFGHQLEPDGSMRPRLLQRLAVAHTLAAAHPEAPIVLTGGPLGTPRSEAEAMAGGLAEEGISADRLHLEPLAEDTVGNALLSVPILARLGVRHAQLVSSTYHVRRGLILLEAVARRAGLAIVFDHLAARDPALQTPRIGINAAEHELILSDLARARSLPLAAIDARASA</sequence>
<dbReference type="Proteomes" id="UP000553963">
    <property type="component" value="Unassembled WGS sequence"/>
</dbReference>
<dbReference type="GO" id="GO:0043164">
    <property type="term" value="P:Gram-negative-bacterium-type cell wall biogenesis"/>
    <property type="evidence" value="ECO:0007669"/>
    <property type="project" value="TreeGrafter"/>
</dbReference>
<dbReference type="EMBL" id="JACIDS010000003">
    <property type="protein sequence ID" value="MBB3931005.1"/>
    <property type="molecule type" value="Genomic_DNA"/>
</dbReference>
<evidence type="ECO:0000313" key="3">
    <source>
        <dbReference type="Proteomes" id="UP000553963"/>
    </source>
</evidence>
<protein>
    <submittedName>
        <fullName evidence="2">Uncharacterized SAM-binding protein YcdF (DUF218 family)</fullName>
    </submittedName>
</protein>
<dbReference type="AlphaFoldDB" id="A0A840AR96"/>
<keyword evidence="3" id="KW-1185">Reference proteome</keyword>
<dbReference type="GO" id="GO:0000270">
    <property type="term" value="P:peptidoglycan metabolic process"/>
    <property type="evidence" value="ECO:0007669"/>
    <property type="project" value="TreeGrafter"/>
</dbReference>
<comment type="caution">
    <text evidence="2">The sequence shown here is derived from an EMBL/GenBank/DDBJ whole genome shotgun (WGS) entry which is preliminary data.</text>
</comment>
<dbReference type="InterPro" id="IPR003848">
    <property type="entry name" value="DUF218"/>
</dbReference>
<dbReference type="Pfam" id="PF02698">
    <property type="entry name" value="DUF218"/>
    <property type="match status" value="1"/>
</dbReference>
<dbReference type="InterPro" id="IPR051599">
    <property type="entry name" value="Cell_Envelope_Assoc"/>
</dbReference>
<gene>
    <name evidence="2" type="ORF">GGR25_002055</name>
</gene>
<dbReference type="CDD" id="cd06259">
    <property type="entry name" value="YdcF-like"/>
    <property type="match status" value="1"/>
</dbReference>
<name>A0A840AR96_9HYPH</name>
<dbReference type="PANTHER" id="PTHR30336:SF4">
    <property type="entry name" value="ENVELOPE BIOGENESIS FACTOR ELYC"/>
    <property type="match status" value="1"/>
</dbReference>
<dbReference type="Gene3D" id="3.40.50.620">
    <property type="entry name" value="HUPs"/>
    <property type="match status" value="1"/>
</dbReference>
<dbReference type="InterPro" id="IPR014729">
    <property type="entry name" value="Rossmann-like_a/b/a_fold"/>
</dbReference>
<evidence type="ECO:0000259" key="1">
    <source>
        <dbReference type="Pfam" id="PF02698"/>
    </source>
</evidence>
<dbReference type="GO" id="GO:0005886">
    <property type="term" value="C:plasma membrane"/>
    <property type="evidence" value="ECO:0007669"/>
    <property type="project" value="TreeGrafter"/>
</dbReference>
<proteinExistence type="predicted"/>
<accession>A0A840AR96</accession>
<dbReference type="PANTHER" id="PTHR30336">
    <property type="entry name" value="INNER MEMBRANE PROTEIN, PROBABLE PERMEASE"/>
    <property type="match status" value="1"/>
</dbReference>
<feature type="domain" description="DUF218" evidence="1">
    <location>
        <begin position="32"/>
        <end position="153"/>
    </location>
</feature>